<accession>A0A1Q9CSW3</accession>
<keyword evidence="2" id="KW-1185">Reference proteome</keyword>
<evidence type="ECO:0000313" key="1">
    <source>
        <dbReference type="EMBL" id="OLP86026.1"/>
    </source>
</evidence>
<dbReference type="Proteomes" id="UP000186817">
    <property type="component" value="Unassembled WGS sequence"/>
</dbReference>
<proteinExistence type="predicted"/>
<comment type="caution">
    <text evidence="1">The sequence shown here is derived from an EMBL/GenBank/DDBJ whole genome shotgun (WGS) entry which is preliminary data.</text>
</comment>
<gene>
    <name evidence="1" type="ORF">AK812_SmicGene32921</name>
</gene>
<name>A0A1Q9CSW3_SYMMI</name>
<reference evidence="1 2" key="1">
    <citation type="submission" date="2016-02" db="EMBL/GenBank/DDBJ databases">
        <title>Genome analysis of coral dinoflagellate symbionts highlights evolutionary adaptations to a symbiotic lifestyle.</title>
        <authorList>
            <person name="Aranda M."/>
            <person name="Li Y."/>
            <person name="Liew Y.J."/>
            <person name="Baumgarten S."/>
            <person name="Simakov O."/>
            <person name="Wilson M."/>
            <person name="Piel J."/>
            <person name="Ashoor H."/>
            <person name="Bougouffa S."/>
            <person name="Bajic V.B."/>
            <person name="Ryu T."/>
            <person name="Ravasi T."/>
            <person name="Bayer T."/>
            <person name="Micklem G."/>
            <person name="Kim H."/>
            <person name="Bhak J."/>
            <person name="Lajeunesse T.C."/>
            <person name="Voolstra C.R."/>
        </authorList>
    </citation>
    <scope>NUCLEOTIDE SEQUENCE [LARGE SCALE GENOMIC DNA]</scope>
    <source>
        <strain evidence="1 2">CCMP2467</strain>
    </source>
</reference>
<sequence length="144" mass="16126">MVRLDGLRWRRLLCCCRCFLLVWWLLQRPWRVLFCVLAWRWPLRLRDTVRGRGCEKVLVGIVRSGGGLLISAGGAGLRGYAHFSKSGAQVVVNLEVNCPGCGMCFADECRAQEQLFSGAFLIFTLLVKTYSPYANVGHSAEDVS</sequence>
<organism evidence="1 2">
    <name type="scientific">Symbiodinium microadriaticum</name>
    <name type="common">Dinoflagellate</name>
    <name type="synonym">Zooxanthella microadriatica</name>
    <dbReference type="NCBI Taxonomy" id="2951"/>
    <lineage>
        <taxon>Eukaryota</taxon>
        <taxon>Sar</taxon>
        <taxon>Alveolata</taxon>
        <taxon>Dinophyceae</taxon>
        <taxon>Suessiales</taxon>
        <taxon>Symbiodiniaceae</taxon>
        <taxon>Symbiodinium</taxon>
    </lineage>
</organism>
<evidence type="ECO:0000313" key="2">
    <source>
        <dbReference type="Proteomes" id="UP000186817"/>
    </source>
</evidence>
<dbReference type="EMBL" id="LSRX01000940">
    <property type="protein sequence ID" value="OLP86026.1"/>
    <property type="molecule type" value="Genomic_DNA"/>
</dbReference>
<dbReference type="AlphaFoldDB" id="A0A1Q9CSW3"/>
<protein>
    <submittedName>
        <fullName evidence="1">Uncharacterized protein</fullName>
    </submittedName>
</protein>